<evidence type="ECO:0000256" key="6">
    <source>
        <dbReference type="ARBA" id="ARBA00022753"/>
    </source>
</evidence>
<feature type="transmembrane region" description="Helical" evidence="21">
    <location>
        <begin position="399"/>
        <end position="417"/>
    </location>
</feature>
<feature type="transmembrane region" description="Helical" evidence="21">
    <location>
        <begin position="459"/>
        <end position="480"/>
    </location>
</feature>
<evidence type="ECO:0000256" key="15">
    <source>
        <dbReference type="ARBA" id="ARBA00036878"/>
    </source>
</evidence>
<evidence type="ECO:0000256" key="10">
    <source>
        <dbReference type="ARBA" id="ARBA00023136"/>
    </source>
</evidence>
<dbReference type="GO" id="GO:0046872">
    <property type="term" value="F:metal ion binding"/>
    <property type="evidence" value="ECO:0007669"/>
    <property type="project" value="UniProtKB-KW"/>
</dbReference>
<keyword evidence="8 21" id="KW-1133">Transmembrane helix</keyword>
<feature type="transmembrane region" description="Helical" evidence="21">
    <location>
        <begin position="82"/>
        <end position="104"/>
    </location>
</feature>
<feature type="transmembrane region" description="Helical" evidence="21">
    <location>
        <begin position="272"/>
        <end position="293"/>
    </location>
</feature>
<evidence type="ECO:0000256" key="7">
    <source>
        <dbReference type="ARBA" id="ARBA00022970"/>
    </source>
</evidence>
<name>A0A6F9DTB9_9ASCI</name>
<dbReference type="GO" id="GO:0015179">
    <property type="term" value="F:L-amino acid transmembrane transporter activity"/>
    <property type="evidence" value="ECO:0007669"/>
    <property type="project" value="TreeGrafter"/>
</dbReference>
<evidence type="ECO:0000256" key="2">
    <source>
        <dbReference type="ARBA" id="ARBA00004155"/>
    </source>
</evidence>
<feature type="transmembrane region" description="Helical" evidence="21">
    <location>
        <begin position="356"/>
        <end position="379"/>
    </location>
</feature>
<keyword evidence="10 21" id="KW-0472">Membrane</keyword>
<feature type="transmembrane region" description="Helical" evidence="21">
    <location>
        <begin position="239"/>
        <end position="260"/>
    </location>
</feature>
<keyword evidence="13" id="KW-0458">Lysosome</keyword>
<evidence type="ECO:0000256" key="1">
    <source>
        <dbReference type="ARBA" id="ARBA00004107"/>
    </source>
</evidence>
<keyword evidence="6" id="KW-0967">Endosome</keyword>
<evidence type="ECO:0000256" key="3">
    <source>
        <dbReference type="ARBA" id="ARBA00022448"/>
    </source>
</evidence>
<feature type="transmembrane region" description="Helical" evidence="21">
    <location>
        <begin position="132"/>
        <end position="155"/>
    </location>
</feature>
<evidence type="ECO:0000256" key="8">
    <source>
        <dbReference type="ARBA" id="ARBA00022989"/>
    </source>
</evidence>
<dbReference type="AlphaFoldDB" id="A0A6F9DTB9"/>
<feature type="transmembrane region" description="Helical" evidence="21">
    <location>
        <begin position="423"/>
        <end position="447"/>
    </location>
</feature>
<evidence type="ECO:0000256" key="20">
    <source>
        <dbReference type="ARBA" id="ARBA00042870"/>
    </source>
</evidence>
<proteinExistence type="evidence at transcript level"/>
<evidence type="ECO:0000256" key="19">
    <source>
        <dbReference type="ARBA" id="ARBA00040233"/>
    </source>
</evidence>
<evidence type="ECO:0000256" key="14">
    <source>
        <dbReference type="ARBA" id="ARBA00036663"/>
    </source>
</evidence>
<evidence type="ECO:0000259" key="22">
    <source>
        <dbReference type="Pfam" id="PF01490"/>
    </source>
</evidence>
<comment type="catalytic activity">
    <reaction evidence="16">
        <text>L-leucine(in) = L-leucine(out)</text>
        <dbReference type="Rhea" id="RHEA:73011"/>
        <dbReference type="ChEBI" id="CHEBI:57427"/>
    </reaction>
</comment>
<dbReference type="GO" id="GO:0005765">
    <property type="term" value="C:lysosomal membrane"/>
    <property type="evidence" value="ECO:0007669"/>
    <property type="project" value="UniProtKB-SubCell"/>
</dbReference>
<protein>
    <recommendedName>
        <fullName evidence="19">Neutral amino acid transporter 9</fullName>
    </recommendedName>
    <alternativeName>
        <fullName evidence="20">Solute carrier family 38 member 9</fullName>
    </alternativeName>
</protein>
<keyword evidence="5" id="KW-0479">Metal-binding</keyword>
<evidence type="ECO:0000256" key="17">
    <source>
        <dbReference type="ARBA" id="ARBA00036984"/>
    </source>
</evidence>
<gene>
    <name evidence="23" type="primary">Slc38a9-001</name>
</gene>
<evidence type="ECO:0000313" key="23">
    <source>
        <dbReference type="EMBL" id="CAB3266260.1"/>
    </source>
</evidence>
<reference evidence="23" key="1">
    <citation type="submission" date="2020-04" db="EMBL/GenBank/DDBJ databases">
        <authorList>
            <person name="Neveu A P."/>
        </authorList>
    </citation>
    <scope>NUCLEOTIDE SEQUENCE</scope>
    <source>
        <tissue evidence="23">Whole embryo</tissue>
    </source>
</reference>
<evidence type="ECO:0000256" key="13">
    <source>
        <dbReference type="ARBA" id="ARBA00023228"/>
    </source>
</evidence>
<dbReference type="EMBL" id="LR790398">
    <property type="protein sequence ID" value="CAB3266260.1"/>
    <property type="molecule type" value="mRNA"/>
</dbReference>
<dbReference type="InterPro" id="IPR013057">
    <property type="entry name" value="AA_transpt_TM"/>
</dbReference>
<evidence type="ECO:0000256" key="21">
    <source>
        <dbReference type="SAM" id="Phobius"/>
    </source>
</evidence>
<feature type="domain" description="Amino acid transporter transmembrane" evidence="22">
    <location>
        <begin position="52"/>
        <end position="475"/>
    </location>
</feature>
<evidence type="ECO:0000256" key="16">
    <source>
        <dbReference type="ARBA" id="ARBA00036887"/>
    </source>
</evidence>
<dbReference type="GO" id="GO:0031902">
    <property type="term" value="C:late endosome membrane"/>
    <property type="evidence" value="ECO:0007669"/>
    <property type="project" value="UniProtKB-SubCell"/>
</dbReference>
<feature type="transmembrane region" description="Helical" evidence="21">
    <location>
        <begin position="54"/>
        <end position="76"/>
    </location>
</feature>
<evidence type="ECO:0000256" key="11">
    <source>
        <dbReference type="ARBA" id="ARBA00023157"/>
    </source>
</evidence>
<evidence type="ECO:0000256" key="4">
    <source>
        <dbReference type="ARBA" id="ARBA00022692"/>
    </source>
</evidence>
<comment type="catalytic activity">
    <reaction evidence="17">
        <text>L-tyrosine(in) = L-tyrosine(out)</text>
        <dbReference type="Rhea" id="RHEA:68572"/>
        <dbReference type="ChEBI" id="CHEBI:58315"/>
    </reaction>
</comment>
<evidence type="ECO:0000256" key="12">
    <source>
        <dbReference type="ARBA" id="ARBA00023180"/>
    </source>
</evidence>
<evidence type="ECO:0000256" key="18">
    <source>
        <dbReference type="ARBA" id="ARBA00038442"/>
    </source>
</evidence>
<comment type="subcellular location">
    <subcellularLocation>
        <location evidence="1">Late endosome membrane</location>
        <topology evidence="1">Multi-pass membrane protein</topology>
    </subcellularLocation>
    <subcellularLocation>
        <location evidence="2">Lysosome membrane</location>
        <topology evidence="2">Multi-pass membrane protein</topology>
    </subcellularLocation>
</comment>
<dbReference type="Pfam" id="PF01490">
    <property type="entry name" value="Aa_trans"/>
    <property type="match status" value="1"/>
</dbReference>
<comment type="catalytic activity">
    <reaction evidence="14">
        <text>L-asparagine(out) = L-asparagine(in)</text>
        <dbReference type="Rhea" id="RHEA:73423"/>
        <dbReference type="ChEBI" id="CHEBI:58048"/>
    </reaction>
</comment>
<accession>A0A6F9DTB9</accession>
<keyword evidence="9" id="KW-0915">Sodium</keyword>
<evidence type="ECO:0000256" key="5">
    <source>
        <dbReference type="ARBA" id="ARBA00022723"/>
    </source>
</evidence>
<sequence length="481" mass="53695">MDNCDETSCLIASQKENYLSLKKNAACGVDCDDNVADTIKDETRNTEDDKKQSSIVTIFSLWNMLMGSTLLSMPWAFGQAGLAQGILVQILMCTVAFYTAYILLKVSKKLADPITKEMPEMLDLCEKLVGRWAGWLAIIGSFVVMGGALIVYWIIMAQLLYNSVNSIRYFTTRGRIVNLSQNATAVQCNTNKSQQLTSGHSSSFPGWSEDLTVPLLFIPIFLPILQLKKMTFFSKLGAFGTISVVFLLSMVLVKCIIWGPNMDFYDHESQHYIPQFLGSFPALSGLLGMAYFIHNSISTVFNNNQRSENNVRDLTAGYALVFLTYVFIGLGIYLTFPQSKGCIQQNFLENLLWNDWLSLATQLIILIRLFTVYPMVAYILRVHLFVAIYGKPYPGKLRVAVLSIVLVTSCVLCAIFFPNIGDIIRYAGAFCGMLIMFFLPCLLHVLLQMREGLSSKLSTTFHVIIALVGVVNFAGQFTVYG</sequence>
<comment type="catalytic activity">
    <reaction evidence="15">
        <text>L-glutamine(out) = L-glutamine(in)</text>
        <dbReference type="Rhea" id="RHEA:73419"/>
        <dbReference type="ChEBI" id="CHEBI:58359"/>
    </reaction>
</comment>
<comment type="similarity">
    <text evidence="18">Belongs to the amino acid/polyamine transporter 2 family. SLC38A9 subfamily.</text>
</comment>
<keyword evidence="4 21" id="KW-0812">Transmembrane</keyword>
<organism evidence="23">
    <name type="scientific">Phallusia mammillata</name>
    <dbReference type="NCBI Taxonomy" id="59560"/>
    <lineage>
        <taxon>Eukaryota</taxon>
        <taxon>Metazoa</taxon>
        <taxon>Chordata</taxon>
        <taxon>Tunicata</taxon>
        <taxon>Ascidiacea</taxon>
        <taxon>Phlebobranchia</taxon>
        <taxon>Ascidiidae</taxon>
        <taxon>Phallusia</taxon>
    </lineage>
</organism>
<feature type="transmembrane region" description="Helical" evidence="21">
    <location>
        <begin position="314"/>
        <end position="336"/>
    </location>
</feature>
<evidence type="ECO:0000256" key="9">
    <source>
        <dbReference type="ARBA" id="ARBA00023053"/>
    </source>
</evidence>
<feature type="transmembrane region" description="Helical" evidence="21">
    <location>
        <begin position="211"/>
        <end position="227"/>
    </location>
</feature>
<dbReference type="PANTHER" id="PTHR22950">
    <property type="entry name" value="AMINO ACID TRANSPORTER"/>
    <property type="match status" value="1"/>
</dbReference>
<dbReference type="PANTHER" id="PTHR22950:SF244">
    <property type="entry name" value="NEUTRAL AMINO ACID TRANSPORTER 9"/>
    <property type="match status" value="1"/>
</dbReference>
<keyword evidence="3" id="KW-0813">Transport</keyword>
<keyword evidence="12" id="KW-0325">Glycoprotein</keyword>
<keyword evidence="11" id="KW-1015">Disulfide bond</keyword>
<keyword evidence="7" id="KW-0029">Amino-acid transport</keyword>